<dbReference type="PANTHER" id="PTHR24111">
    <property type="entry name" value="LEUCINE-RICH REPEAT-CONTAINING PROTEIN 34"/>
    <property type="match status" value="1"/>
</dbReference>
<keyword evidence="1" id="KW-0677">Repeat</keyword>
<evidence type="ECO:0000256" key="1">
    <source>
        <dbReference type="ARBA" id="ARBA00022737"/>
    </source>
</evidence>
<dbReference type="InterPro" id="IPR052201">
    <property type="entry name" value="LRR-containing_regulator"/>
</dbReference>
<dbReference type="Proteomes" id="UP000266841">
    <property type="component" value="Unassembled WGS sequence"/>
</dbReference>
<feature type="region of interest" description="Disordered" evidence="2">
    <location>
        <begin position="1"/>
        <end position="22"/>
    </location>
</feature>
<dbReference type="Gene3D" id="3.80.10.10">
    <property type="entry name" value="Ribonuclease Inhibitor"/>
    <property type="match status" value="1"/>
</dbReference>
<reference evidence="3 4" key="1">
    <citation type="journal article" date="2012" name="Genome Biol.">
        <title>Genome and low-iron response of an oceanic diatom adapted to chronic iron limitation.</title>
        <authorList>
            <person name="Lommer M."/>
            <person name="Specht M."/>
            <person name="Roy A.S."/>
            <person name="Kraemer L."/>
            <person name="Andreson R."/>
            <person name="Gutowska M.A."/>
            <person name="Wolf J."/>
            <person name="Bergner S.V."/>
            <person name="Schilhabel M.B."/>
            <person name="Klostermeier U.C."/>
            <person name="Beiko R.G."/>
            <person name="Rosenstiel P."/>
            <person name="Hippler M."/>
            <person name="Laroche J."/>
        </authorList>
    </citation>
    <scope>NUCLEOTIDE SEQUENCE [LARGE SCALE GENOMIC DNA]</scope>
    <source>
        <strain evidence="3 4">CCMP1005</strain>
    </source>
</reference>
<comment type="caution">
    <text evidence="3">The sequence shown here is derived from an EMBL/GenBank/DDBJ whole genome shotgun (WGS) entry which is preliminary data.</text>
</comment>
<dbReference type="EMBL" id="AGNL01007024">
    <property type="protein sequence ID" value="EJK71599.1"/>
    <property type="molecule type" value="Genomic_DNA"/>
</dbReference>
<dbReference type="OrthoDB" id="188902at2759"/>
<protein>
    <submittedName>
        <fullName evidence="3">Uncharacterized protein</fullName>
    </submittedName>
</protein>
<dbReference type="InterPro" id="IPR001611">
    <property type="entry name" value="Leu-rich_rpt"/>
</dbReference>
<dbReference type="Pfam" id="PF13516">
    <property type="entry name" value="LRR_6"/>
    <property type="match status" value="1"/>
</dbReference>
<sequence>MQAGEKNELEERHNQVVAEREREKIATEERHNQLVRDLKESYSDALEWLYSVETISRDYWLDKGHTEEYADEMEILLDSFIRIIKGLRMGTTGSSVWFLVFRLQDEEGNHITADHDDVLMPYWTEFANALIHWSKYHATGRERISMVSFFNVETPDAVLDILRPALKQAKVNYVGLENNSTPQTWKLAEIIEDVIQTNHKVMHVSLGGNILSNEEFQTICNAIRRRNAEQSSAMQCITLKKCFADGINTDMLKKILSCNTVAIWLAGNGLSSREAMIIAEFLNSNPTLARLNLRDNRFYDADAAVLANSLSSNTNLRSLDVSGNTAMTADGRLSILRVIFDVSGLASCAASNQSCRVFGFEQGHQLEQGISSLNFYTNVVFNKLEKIFAMLALSEEHSFINTALLSGVPASLMPKLLYSANYPSPEKQLYIQESQICI</sequence>
<evidence type="ECO:0000313" key="4">
    <source>
        <dbReference type="Proteomes" id="UP000266841"/>
    </source>
</evidence>
<dbReference type="PANTHER" id="PTHR24111:SF0">
    <property type="entry name" value="LEUCINE-RICH REPEAT-CONTAINING PROTEIN"/>
    <property type="match status" value="1"/>
</dbReference>
<proteinExistence type="predicted"/>
<organism evidence="3 4">
    <name type="scientific">Thalassiosira oceanica</name>
    <name type="common">Marine diatom</name>
    <dbReference type="NCBI Taxonomy" id="159749"/>
    <lineage>
        <taxon>Eukaryota</taxon>
        <taxon>Sar</taxon>
        <taxon>Stramenopiles</taxon>
        <taxon>Ochrophyta</taxon>
        <taxon>Bacillariophyta</taxon>
        <taxon>Coscinodiscophyceae</taxon>
        <taxon>Thalassiosirophycidae</taxon>
        <taxon>Thalassiosirales</taxon>
        <taxon>Thalassiosiraceae</taxon>
        <taxon>Thalassiosira</taxon>
    </lineage>
</organism>
<evidence type="ECO:0000313" key="3">
    <source>
        <dbReference type="EMBL" id="EJK71599.1"/>
    </source>
</evidence>
<accession>K0T383</accession>
<keyword evidence="4" id="KW-1185">Reference proteome</keyword>
<dbReference type="InterPro" id="IPR032675">
    <property type="entry name" value="LRR_dom_sf"/>
</dbReference>
<evidence type="ECO:0000256" key="2">
    <source>
        <dbReference type="SAM" id="MobiDB-lite"/>
    </source>
</evidence>
<gene>
    <name evidence="3" type="ORF">THAOC_06940</name>
</gene>
<dbReference type="AlphaFoldDB" id="K0T383"/>
<dbReference type="SMART" id="SM00368">
    <property type="entry name" value="LRR_RI"/>
    <property type="match status" value="2"/>
</dbReference>
<dbReference type="SUPFAM" id="SSF52047">
    <property type="entry name" value="RNI-like"/>
    <property type="match status" value="1"/>
</dbReference>
<name>K0T383_THAOC</name>